<dbReference type="Proteomes" id="UP000054908">
    <property type="component" value="Unassembled WGS sequence"/>
</dbReference>
<feature type="domain" description="D-isomer specific 2-hydroxyacid dehydrogenase NAD-binding" evidence="2">
    <location>
        <begin position="233"/>
        <end position="331"/>
    </location>
</feature>
<dbReference type="InterPro" id="IPR036291">
    <property type="entry name" value="NAD(P)-bd_dom_sf"/>
</dbReference>
<dbReference type="SUPFAM" id="SSF51735">
    <property type="entry name" value="NAD(P)-binding Rossmann-fold domains"/>
    <property type="match status" value="1"/>
</dbReference>
<proteinExistence type="predicted"/>
<protein>
    <submittedName>
        <fullName evidence="3">S-adenosyl-L-homocysteine hydrolase</fullName>
    </submittedName>
</protein>
<dbReference type="Gene3D" id="3.40.50.720">
    <property type="entry name" value="NAD(P)-binding Rossmann-like Domain"/>
    <property type="match status" value="1"/>
</dbReference>
<dbReference type="SUPFAM" id="SSF52283">
    <property type="entry name" value="Formate/glycerate dehydrogenase catalytic domain-like"/>
    <property type="match status" value="1"/>
</dbReference>
<evidence type="ECO:0000259" key="2">
    <source>
        <dbReference type="Pfam" id="PF02826"/>
    </source>
</evidence>
<dbReference type="GO" id="GO:0016787">
    <property type="term" value="F:hydrolase activity"/>
    <property type="evidence" value="ECO:0007669"/>
    <property type="project" value="UniProtKB-KW"/>
</dbReference>
<accession>A0A0W0WBB2</accession>
<dbReference type="Gene3D" id="3.40.50.1480">
    <property type="entry name" value="Adenosylhomocysteinase-like"/>
    <property type="match status" value="1"/>
</dbReference>
<dbReference type="STRING" id="466.Lmac_0824"/>
<organism evidence="3 4">
    <name type="scientific">Legionella maceachernii</name>
    <dbReference type="NCBI Taxonomy" id="466"/>
    <lineage>
        <taxon>Bacteria</taxon>
        <taxon>Pseudomonadati</taxon>
        <taxon>Pseudomonadota</taxon>
        <taxon>Gammaproteobacteria</taxon>
        <taxon>Legionellales</taxon>
        <taxon>Legionellaceae</taxon>
        <taxon>Legionella</taxon>
    </lineage>
</organism>
<comment type="caution">
    <text evidence="3">The sequence shown here is derived from an EMBL/GenBank/DDBJ whole genome shotgun (WGS) entry which is preliminary data.</text>
</comment>
<dbReference type="PATRIC" id="fig|466.6.peg.882"/>
<dbReference type="OrthoDB" id="5637123at2"/>
<keyword evidence="4" id="KW-1185">Reference proteome</keyword>
<dbReference type="AlphaFoldDB" id="A0A0W0WBB2"/>
<evidence type="ECO:0000256" key="1">
    <source>
        <dbReference type="ARBA" id="ARBA00023027"/>
    </source>
</evidence>
<evidence type="ECO:0000313" key="4">
    <source>
        <dbReference type="Proteomes" id="UP000054908"/>
    </source>
</evidence>
<reference evidence="3 4" key="1">
    <citation type="submission" date="2015-11" db="EMBL/GenBank/DDBJ databases">
        <title>Genomic analysis of 38 Legionella species identifies large and diverse effector repertoires.</title>
        <authorList>
            <person name="Burstein D."/>
            <person name="Amaro F."/>
            <person name="Zusman T."/>
            <person name="Lifshitz Z."/>
            <person name="Cohen O."/>
            <person name="Gilbert J.A."/>
            <person name="Pupko T."/>
            <person name="Shuman H.A."/>
            <person name="Segal G."/>
        </authorList>
    </citation>
    <scope>NUCLEOTIDE SEQUENCE [LARGE SCALE GENOMIC DNA]</scope>
    <source>
        <strain evidence="3 4">PX-1-G2-E2</strain>
    </source>
</reference>
<sequence>MSRINLLQGPGSKQSYFGGATQRFFSQSKLPIFSTLEKWATDEFARLKIGPKPLEGTLVYIRQHMLWNSIPLARTMSKWGVRYSNMYYLGIPYSANSGVIKELQALGVNYFHGVGQLGYGRGEDDAISASTWRWKDIYEVPKEGIDKIIAFDHGGKVLQFMPPDLLKKYKVVAGDKTTTGIDEINRRGKPPFPVIDVASCAIKKFVEPPFIAEAVFSNLDNILDDIRFTKAICSVIGFGPIGKAIAKKLLDLGCCVFAHDIKPELLTEISHPNLYKTVDPNAALSKAKYIFFCTKEDITNPALDLFRLNPEEQVLINCTSGDYPVATALRQLVPAIDLINQSLDPYRDVIYTNPIGGRIVFHQGGYPANFGKSRESGRSVDDEKIDIIRSLALAALVQAVWHFHDIQVMSNGLNMLDAAMQVLLVKKYLQLNPGAIPETVANNLQNPQWIREYATKLDPNVICNTSNNTKMQDERDELDKSISLNI</sequence>
<evidence type="ECO:0000313" key="3">
    <source>
        <dbReference type="EMBL" id="KTD29649.1"/>
    </source>
</evidence>
<name>A0A0W0WBB2_9GAMM</name>
<dbReference type="InterPro" id="IPR042172">
    <property type="entry name" value="Adenosylhomocyst_ase-like_sf"/>
</dbReference>
<keyword evidence="1" id="KW-0520">NAD</keyword>
<dbReference type="GO" id="GO:0051287">
    <property type="term" value="F:NAD binding"/>
    <property type="evidence" value="ECO:0007669"/>
    <property type="project" value="InterPro"/>
</dbReference>
<dbReference type="InterPro" id="IPR006140">
    <property type="entry name" value="D-isomer_DH_NAD-bd"/>
</dbReference>
<dbReference type="Pfam" id="PF02826">
    <property type="entry name" value="2-Hacid_dh_C"/>
    <property type="match status" value="1"/>
</dbReference>
<gene>
    <name evidence="3" type="ORF">Lmac_0824</name>
</gene>
<keyword evidence="3" id="KW-0378">Hydrolase</keyword>
<dbReference type="EMBL" id="LNYL01000022">
    <property type="protein sequence ID" value="KTD29649.1"/>
    <property type="molecule type" value="Genomic_DNA"/>
</dbReference>
<dbReference type="RefSeq" id="WP_058451636.1">
    <property type="nucleotide sequence ID" value="NZ_CAAAIB010000015.1"/>
</dbReference>